<keyword evidence="2" id="KW-1185">Reference proteome</keyword>
<dbReference type="EMBL" id="MDYM01000002">
    <property type="protein sequence ID" value="OQD69684.1"/>
    <property type="molecule type" value="Genomic_DNA"/>
</dbReference>
<dbReference type="Proteomes" id="UP000191408">
    <property type="component" value="Unassembled WGS sequence"/>
</dbReference>
<gene>
    <name evidence="1" type="ORF">PENPOL_c002G04878</name>
</gene>
<reference evidence="2" key="1">
    <citation type="journal article" date="2017" name="Nat. Microbiol.">
        <title>Global analysis of biosynthetic gene clusters reveals vast potential of secondary metabolite production in Penicillium species.</title>
        <authorList>
            <person name="Nielsen J.C."/>
            <person name="Grijseels S."/>
            <person name="Prigent S."/>
            <person name="Ji B."/>
            <person name="Dainat J."/>
            <person name="Nielsen K.F."/>
            <person name="Frisvad J.C."/>
            <person name="Workman M."/>
            <person name="Nielsen J."/>
        </authorList>
    </citation>
    <scope>NUCLEOTIDE SEQUENCE [LARGE SCALE GENOMIC DNA]</scope>
    <source>
        <strain evidence="2">IBT 4502</strain>
    </source>
</reference>
<name>A0A1V6NY85_PENPO</name>
<proteinExistence type="predicted"/>
<evidence type="ECO:0000313" key="2">
    <source>
        <dbReference type="Proteomes" id="UP000191408"/>
    </source>
</evidence>
<comment type="caution">
    <text evidence="1">The sequence shown here is derived from an EMBL/GenBank/DDBJ whole genome shotgun (WGS) entry which is preliminary data.</text>
</comment>
<dbReference type="OrthoDB" id="167809at2759"/>
<protein>
    <submittedName>
        <fullName evidence="1">Uncharacterized protein</fullName>
    </submittedName>
</protein>
<organism evidence="1 2">
    <name type="scientific">Penicillium polonicum</name>
    <dbReference type="NCBI Taxonomy" id="60169"/>
    <lineage>
        <taxon>Eukaryota</taxon>
        <taxon>Fungi</taxon>
        <taxon>Dikarya</taxon>
        <taxon>Ascomycota</taxon>
        <taxon>Pezizomycotina</taxon>
        <taxon>Eurotiomycetes</taxon>
        <taxon>Eurotiomycetidae</taxon>
        <taxon>Eurotiales</taxon>
        <taxon>Aspergillaceae</taxon>
        <taxon>Penicillium</taxon>
    </lineage>
</organism>
<accession>A0A1V6NY85</accession>
<sequence>MSSETLTYLDHYEALCCAVEHAWSNLHQRTGARYMARERPQAVKVEHFIISWSTSILLVRDRTQGLYSGLNTIDSAQKTVSRSSYFNKRVFEDVPPFSLARTRETWDSVLQMWDMVQEQTVKQRSVNVSVVVLQGWPMEDEELEWMSEHRMGTRFGTTRQS</sequence>
<dbReference type="AlphaFoldDB" id="A0A1V6NY85"/>
<dbReference type="STRING" id="60169.A0A1V6NY85"/>
<evidence type="ECO:0000313" key="1">
    <source>
        <dbReference type="EMBL" id="OQD69684.1"/>
    </source>
</evidence>